<evidence type="ECO:0000313" key="2">
    <source>
        <dbReference type="Proteomes" id="UP001396334"/>
    </source>
</evidence>
<protein>
    <submittedName>
        <fullName evidence="1">Uncharacterized protein</fullName>
    </submittedName>
</protein>
<gene>
    <name evidence="1" type="ORF">V6N11_081903</name>
</gene>
<dbReference type="Proteomes" id="UP001396334">
    <property type="component" value="Unassembled WGS sequence"/>
</dbReference>
<proteinExistence type="predicted"/>
<name>A0ABR2Q7I5_9ROSI</name>
<keyword evidence="2" id="KW-1185">Reference proteome</keyword>
<organism evidence="1 2">
    <name type="scientific">Hibiscus sabdariffa</name>
    <name type="common">roselle</name>
    <dbReference type="NCBI Taxonomy" id="183260"/>
    <lineage>
        <taxon>Eukaryota</taxon>
        <taxon>Viridiplantae</taxon>
        <taxon>Streptophyta</taxon>
        <taxon>Embryophyta</taxon>
        <taxon>Tracheophyta</taxon>
        <taxon>Spermatophyta</taxon>
        <taxon>Magnoliopsida</taxon>
        <taxon>eudicotyledons</taxon>
        <taxon>Gunneridae</taxon>
        <taxon>Pentapetalae</taxon>
        <taxon>rosids</taxon>
        <taxon>malvids</taxon>
        <taxon>Malvales</taxon>
        <taxon>Malvaceae</taxon>
        <taxon>Malvoideae</taxon>
        <taxon>Hibiscus</taxon>
    </lineage>
</organism>
<comment type="caution">
    <text evidence="1">The sequence shown here is derived from an EMBL/GenBank/DDBJ whole genome shotgun (WGS) entry which is preliminary data.</text>
</comment>
<accession>A0ABR2Q7I5</accession>
<evidence type="ECO:0000313" key="1">
    <source>
        <dbReference type="EMBL" id="KAK8996637.1"/>
    </source>
</evidence>
<reference evidence="1 2" key="1">
    <citation type="journal article" date="2024" name="G3 (Bethesda)">
        <title>Genome assembly of Hibiscus sabdariffa L. provides insights into metabolisms of medicinal natural products.</title>
        <authorList>
            <person name="Kim T."/>
        </authorList>
    </citation>
    <scope>NUCLEOTIDE SEQUENCE [LARGE SCALE GENOMIC DNA]</scope>
    <source>
        <strain evidence="1">TK-2024</strain>
        <tissue evidence="1">Old leaves</tissue>
    </source>
</reference>
<dbReference type="EMBL" id="JBBPBN010000044">
    <property type="protein sequence ID" value="KAK8996637.1"/>
    <property type="molecule type" value="Genomic_DNA"/>
</dbReference>
<sequence>MHLQSHHSSGQSFSSNQVLLVIRIPILDSNKFGLVADFVKLVTLSGSLIMTREANVSSSPSEMVSSVSLMPVQQILKHDVVKLTETTYIPSL</sequence>